<organism evidence="1">
    <name type="scientific">Favella ehrenbergii</name>
    <dbReference type="NCBI Taxonomy" id="182087"/>
    <lineage>
        <taxon>Eukaryota</taxon>
        <taxon>Sar</taxon>
        <taxon>Alveolata</taxon>
        <taxon>Ciliophora</taxon>
        <taxon>Intramacronucleata</taxon>
        <taxon>Spirotrichea</taxon>
        <taxon>Choreotrichia</taxon>
        <taxon>Tintinnida</taxon>
        <taxon>Xystonellidae</taxon>
        <taxon>Favella</taxon>
    </lineage>
</organism>
<dbReference type="AlphaFoldDB" id="A0A7S3MKY7"/>
<sequence>MITKRSSETETQLQDTELLLRNVKGAFQMQQDEIGKREDKIVREIQLLLLNDRTQWQQVKAQILHRLGELKGMGEVADFAESINEITARLSTEQNERKHDDQEIIDLLNDVCFKMSQKLQDDGN</sequence>
<protein>
    <submittedName>
        <fullName evidence="1">Uncharacterized protein</fullName>
    </submittedName>
</protein>
<evidence type="ECO:0000313" key="1">
    <source>
        <dbReference type="EMBL" id="CAE0308383.1"/>
    </source>
</evidence>
<dbReference type="EMBL" id="HBIE01010808">
    <property type="protein sequence ID" value="CAE0308383.1"/>
    <property type="molecule type" value="Transcribed_RNA"/>
</dbReference>
<accession>A0A7S3MKY7</accession>
<name>A0A7S3MKY7_9SPIT</name>
<proteinExistence type="predicted"/>
<gene>
    <name evidence="1" type="ORF">FEHR0123_LOCUS3292</name>
</gene>
<reference evidence="1" key="1">
    <citation type="submission" date="2021-01" db="EMBL/GenBank/DDBJ databases">
        <authorList>
            <person name="Corre E."/>
            <person name="Pelletier E."/>
            <person name="Niang G."/>
            <person name="Scheremetjew M."/>
            <person name="Finn R."/>
            <person name="Kale V."/>
            <person name="Holt S."/>
            <person name="Cochrane G."/>
            <person name="Meng A."/>
            <person name="Brown T."/>
            <person name="Cohen L."/>
        </authorList>
    </citation>
    <scope>NUCLEOTIDE SEQUENCE</scope>
    <source>
        <strain evidence="1">Fehren 1</strain>
    </source>
</reference>